<evidence type="ECO:0008006" key="4">
    <source>
        <dbReference type="Google" id="ProtNLM"/>
    </source>
</evidence>
<sequence>MTDSKRHPRGGPAGYMLGATMAGGLALGAVSAQADEADPFRVAELSSGYMVADSHAEGKCGGGASDEKKGKEGKCGGMDDGGSAESGHAGDKEAAKKKGGEGKCGEGKCASS</sequence>
<organism evidence="2 3">
    <name type="scientific">Thiohalorhabdus methylotrophus</name>
    <dbReference type="NCBI Taxonomy" id="3242694"/>
    <lineage>
        <taxon>Bacteria</taxon>
        <taxon>Pseudomonadati</taxon>
        <taxon>Pseudomonadota</taxon>
        <taxon>Gammaproteobacteria</taxon>
        <taxon>Thiohalorhabdales</taxon>
        <taxon>Thiohalorhabdaceae</taxon>
        <taxon>Thiohalorhabdus</taxon>
    </lineage>
</organism>
<proteinExistence type="predicted"/>
<accession>A0ABV4TZC6</accession>
<dbReference type="Proteomes" id="UP001575181">
    <property type="component" value="Unassembled WGS sequence"/>
</dbReference>
<feature type="compositionally biased region" description="Basic and acidic residues" evidence="1">
    <location>
        <begin position="88"/>
        <end position="106"/>
    </location>
</feature>
<gene>
    <name evidence="2" type="ORF">ACERLL_11880</name>
</gene>
<dbReference type="RefSeq" id="WP_373656311.1">
    <property type="nucleotide sequence ID" value="NZ_JBGUAW010000007.1"/>
</dbReference>
<name>A0ABV4TZC6_9GAMM</name>
<evidence type="ECO:0000313" key="3">
    <source>
        <dbReference type="Proteomes" id="UP001575181"/>
    </source>
</evidence>
<evidence type="ECO:0000256" key="1">
    <source>
        <dbReference type="SAM" id="MobiDB-lite"/>
    </source>
</evidence>
<feature type="region of interest" description="Disordered" evidence="1">
    <location>
        <begin position="55"/>
        <end position="112"/>
    </location>
</feature>
<evidence type="ECO:0000313" key="2">
    <source>
        <dbReference type="EMBL" id="MFA9461526.1"/>
    </source>
</evidence>
<feature type="compositionally biased region" description="Basic and acidic residues" evidence="1">
    <location>
        <begin position="65"/>
        <end position="74"/>
    </location>
</feature>
<dbReference type="EMBL" id="JBGUAW010000007">
    <property type="protein sequence ID" value="MFA9461526.1"/>
    <property type="molecule type" value="Genomic_DNA"/>
</dbReference>
<keyword evidence="3" id="KW-1185">Reference proteome</keyword>
<protein>
    <recommendedName>
        <fullName evidence="4">Low-complexity protein</fullName>
    </recommendedName>
</protein>
<reference evidence="2 3" key="1">
    <citation type="submission" date="2024-08" db="EMBL/GenBank/DDBJ databases">
        <title>Whole-genome sequencing of halo(alkali)philic microorganisms from hypersaline lakes.</title>
        <authorList>
            <person name="Sorokin D.Y."/>
            <person name="Merkel A.Y."/>
            <person name="Messina E."/>
            <person name="Yakimov M."/>
        </authorList>
    </citation>
    <scope>NUCLEOTIDE SEQUENCE [LARGE SCALE GENOMIC DNA]</scope>
    <source>
        <strain evidence="2 3">Cl-TMA</strain>
    </source>
</reference>
<comment type="caution">
    <text evidence="2">The sequence shown here is derived from an EMBL/GenBank/DDBJ whole genome shotgun (WGS) entry which is preliminary data.</text>
</comment>